<organism evidence="1 2">
    <name type="scientific">Vagococcus bubulae</name>
    <dbReference type="NCBI Taxonomy" id="1977868"/>
    <lineage>
        <taxon>Bacteria</taxon>
        <taxon>Bacillati</taxon>
        <taxon>Bacillota</taxon>
        <taxon>Bacilli</taxon>
        <taxon>Lactobacillales</taxon>
        <taxon>Enterococcaceae</taxon>
        <taxon>Vagococcus</taxon>
    </lineage>
</organism>
<dbReference type="AlphaFoldDB" id="A0A429ZGN7"/>
<dbReference type="Proteomes" id="UP000288490">
    <property type="component" value="Unassembled WGS sequence"/>
</dbReference>
<keyword evidence="2" id="KW-1185">Reference proteome</keyword>
<dbReference type="GO" id="GO:0019441">
    <property type="term" value="P:L-tryptophan catabolic process to kynurenine"/>
    <property type="evidence" value="ECO:0007669"/>
    <property type="project" value="InterPro"/>
</dbReference>
<dbReference type="InterPro" id="IPR007325">
    <property type="entry name" value="KFase/CYL"/>
</dbReference>
<dbReference type="InterPro" id="IPR037175">
    <property type="entry name" value="KFase_sf"/>
</dbReference>
<comment type="caution">
    <text evidence="1">The sequence shown here is derived from an EMBL/GenBank/DDBJ whole genome shotgun (WGS) entry which is preliminary data.</text>
</comment>
<dbReference type="GO" id="GO:0004061">
    <property type="term" value="F:arylformamidase activity"/>
    <property type="evidence" value="ECO:0007669"/>
    <property type="project" value="InterPro"/>
</dbReference>
<protein>
    <submittedName>
        <fullName evidence="1">Cyclase</fullName>
    </submittedName>
</protein>
<reference evidence="1 2" key="1">
    <citation type="submission" date="2017-05" db="EMBL/GenBank/DDBJ databases">
        <title>Vagococcus spp. assemblies.</title>
        <authorList>
            <person name="Gulvik C.A."/>
        </authorList>
    </citation>
    <scope>NUCLEOTIDE SEQUENCE [LARGE SCALE GENOMIC DNA]</scope>
    <source>
        <strain evidence="1 2">SS1994</strain>
    </source>
</reference>
<proteinExistence type="predicted"/>
<dbReference type="Pfam" id="PF04199">
    <property type="entry name" value="Cyclase"/>
    <property type="match status" value="1"/>
</dbReference>
<evidence type="ECO:0000313" key="2">
    <source>
        <dbReference type="Proteomes" id="UP000288490"/>
    </source>
</evidence>
<dbReference type="OrthoDB" id="9796085at2"/>
<dbReference type="PANTHER" id="PTHR43564">
    <property type="entry name" value="KYNURENINE FORMAMIDASE-LIKE PROTEIN"/>
    <property type="match status" value="1"/>
</dbReference>
<dbReference type="EMBL" id="NGJT01000014">
    <property type="protein sequence ID" value="RST92819.1"/>
    <property type="molecule type" value="Genomic_DNA"/>
</dbReference>
<gene>
    <name evidence="1" type="ORF">CBF36_08175</name>
</gene>
<name>A0A429ZGN7_9ENTE</name>
<dbReference type="Gene3D" id="3.50.30.50">
    <property type="entry name" value="Putative cyclase"/>
    <property type="match status" value="1"/>
</dbReference>
<dbReference type="RefSeq" id="WP_125957963.1">
    <property type="nucleotide sequence ID" value="NZ_JAQEJV010000014.1"/>
</dbReference>
<accession>A0A429ZGN7</accession>
<dbReference type="PANTHER" id="PTHR43564:SF2">
    <property type="entry name" value="BLR6059 PROTEIN"/>
    <property type="match status" value="1"/>
</dbReference>
<sequence length="243" mass="27523">MTIIEAINQLKQREWIDLTHSLSNKIPYFPAFSPLKEKTIFTIKEDGFFAKEYTLATQYGTHIDAPGHFAEGRELLEELSLQDTILPLYVIHKEREVEKNPDYELTEEDILTFEKEHGKITSGSFVAFASGWSKKWENHEAFYNKDELGQGHTPGWSIEALTFLHEKRNVRAIGHETLDTDSGKAFAENNALLGELYWLSTGNFQVEALDRLYDVPSTGGAIVIGIPKIEESPGFTVRAFAIV</sequence>
<evidence type="ECO:0000313" key="1">
    <source>
        <dbReference type="EMBL" id="RST92819.1"/>
    </source>
</evidence>
<dbReference type="SUPFAM" id="SSF102198">
    <property type="entry name" value="Putative cyclase"/>
    <property type="match status" value="1"/>
</dbReference>